<organism evidence="1">
    <name type="scientific">human gut metagenome</name>
    <dbReference type="NCBI Taxonomy" id="408170"/>
    <lineage>
        <taxon>unclassified sequences</taxon>
        <taxon>metagenomes</taxon>
        <taxon>organismal metagenomes</taxon>
    </lineage>
</organism>
<comment type="caution">
    <text evidence="1">The sequence shown here is derived from an EMBL/GenBank/DDBJ whole genome shotgun (WGS) entry which is preliminary data.</text>
</comment>
<reference evidence="1" key="1">
    <citation type="submission" date="2013-12" db="EMBL/GenBank/DDBJ databases">
        <title>A Varibaculum cambriense genome reconstructed from a premature infant gut community with otherwise low bacterial novelty that shifts toward anaerobic metabolism during the third week of life.</title>
        <authorList>
            <person name="Brown C.T."/>
            <person name="Sharon I."/>
            <person name="Thomas B.C."/>
            <person name="Castelle C.J."/>
            <person name="Morowitz M.J."/>
            <person name="Banfield J.F."/>
        </authorList>
    </citation>
    <scope>NUCLEOTIDE SEQUENCE</scope>
</reference>
<name>W1XXD7_9ZZZZ</name>
<dbReference type="AlphaFoldDB" id="W1XXD7"/>
<accession>W1XXD7</accession>
<proteinExistence type="predicted"/>
<protein>
    <submittedName>
        <fullName evidence="1">Uncharacterized protein</fullName>
    </submittedName>
</protein>
<gene>
    <name evidence="1" type="ORF">Q604_UNBC10793G0001</name>
</gene>
<feature type="non-terminal residue" evidence="1">
    <location>
        <position position="32"/>
    </location>
</feature>
<sequence length="32" mass="3383">MANTLMPCLVKNSVHSFVALGSAKSTLFNSTI</sequence>
<dbReference type="EMBL" id="AZMM01010793">
    <property type="protein sequence ID" value="ETJ34791.1"/>
    <property type="molecule type" value="Genomic_DNA"/>
</dbReference>
<evidence type="ECO:0000313" key="1">
    <source>
        <dbReference type="EMBL" id="ETJ34791.1"/>
    </source>
</evidence>